<protein>
    <recommendedName>
        <fullName evidence="3">Integral membrane protein</fullName>
    </recommendedName>
</protein>
<dbReference type="RefSeq" id="WP_063483395.1">
    <property type="nucleotide sequence ID" value="NZ_CP012949.1"/>
</dbReference>
<sequence>MPVLWLTVGAPACCVLAVAVTRFDPLSVAVLHYVLHFTANELWGRRHPPERPKVTGDGCAAP</sequence>
<evidence type="ECO:0008006" key="3">
    <source>
        <dbReference type="Google" id="ProtNLM"/>
    </source>
</evidence>
<reference evidence="1 2" key="2">
    <citation type="journal article" date="2016" name="Genome Announc.">
        <title>Complete Genome Sequence of Streptomyces ambofaciens DSM 40697, a Paradigm for Genome Plasticity Studies.</title>
        <authorList>
            <person name="Thibessard A."/>
            <person name="Leblond P."/>
        </authorList>
    </citation>
    <scope>NUCLEOTIDE SEQUENCE [LARGE SCALE GENOMIC DNA]</scope>
    <source>
        <strain evidence="1 2">DSM 40697</strain>
    </source>
</reference>
<accession>A0ABN4PD58</accession>
<reference evidence="2" key="1">
    <citation type="submission" date="2015-10" db="EMBL/GenBank/DDBJ databases">
        <title>Complete genome sequence of Streptomyces ambofaciens DSM 40697.</title>
        <authorList>
            <person name="Thibessard A."/>
            <person name="Leblond P."/>
        </authorList>
    </citation>
    <scope>NUCLEOTIDE SEQUENCE [LARGE SCALE GENOMIC DNA]</scope>
    <source>
        <strain evidence="2">DSM 40697</strain>
    </source>
</reference>
<evidence type="ECO:0000313" key="2">
    <source>
        <dbReference type="Proteomes" id="UP000076720"/>
    </source>
</evidence>
<gene>
    <name evidence="1" type="ORF">SAM40697_5236</name>
</gene>
<proteinExistence type="predicted"/>
<keyword evidence="2" id="KW-1185">Reference proteome</keyword>
<name>A0ABN4PD58_STRAM</name>
<evidence type="ECO:0000313" key="1">
    <source>
        <dbReference type="EMBL" id="ANB09192.1"/>
    </source>
</evidence>
<dbReference type="EMBL" id="CP012949">
    <property type="protein sequence ID" value="ANB09192.1"/>
    <property type="molecule type" value="Genomic_DNA"/>
</dbReference>
<dbReference type="Proteomes" id="UP000076720">
    <property type="component" value="Chromosome"/>
</dbReference>
<organism evidence="1 2">
    <name type="scientific">Streptomyces ambofaciens</name>
    <dbReference type="NCBI Taxonomy" id="1889"/>
    <lineage>
        <taxon>Bacteria</taxon>
        <taxon>Bacillati</taxon>
        <taxon>Actinomycetota</taxon>
        <taxon>Actinomycetes</taxon>
        <taxon>Kitasatosporales</taxon>
        <taxon>Streptomycetaceae</taxon>
        <taxon>Streptomyces</taxon>
    </lineage>
</organism>